<evidence type="ECO:0000256" key="5">
    <source>
        <dbReference type="ARBA" id="ARBA00022792"/>
    </source>
</evidence>
<dbReference type="EMBL" id="JADFTS010000006">
    <property type="protein sequence ID" value="KAF9602182.1"/>
    <property type="molecule type" value="Genomic_DNA"/>
</dbReference>
<evidence type="ECO:0000256" key="1">
    <source>
        <dbReference type="ARBA" id="ARBA00004448"/>
    </source>
</evidence>
<feature type="transmembrane region" description="Helical" evidence="9">
    <location>
        <begin position="7"/>
        <end position="28"/>
    </location>
</feature>
<keyword evidence="3 9" id="KW-0813">Transport</keyword>
<sequence length="116" mass="13053">MMNHKSLSLSLWFPISGVVVNVGFQIILEQSCMSQNNSFFLGPIANWEFVATGLMDMQKPPEIISGNMTTVMCVYSGLVMRCSWMVQPRNYLLLVCPASNEAVQLYQLSRWARAKG</sequence>
<dbReference type="GO" id="GO:0006850">
    <property type="term" value="P:pyruvate import into mitochondria"/>
    <property type="evidence" value="ECO:0007669"/>
    <property type="project" value="InterPro"/>
</dbReference>
<dbReference type="Proteomes" id="UP000631114">
    <property type="component" value="Unassembled WGS sequence"/>
</dbReference>
<feature type="chain" id="PRO_5033047009" description="Mitochondrial pyruvate carrier" evidence="10">
    <location>
        <begin position="18"/>
        <end position="116"/>
    </location>
</feature>
<comment type="similarity">
    <text evidence="2 9">Belongs to the mitochondrial pyruvate carrier (MPC) (TC 2.A.105) family.</text>
</comment>
<gene>
    <name evidence="11" type="ORF">IFM89_025482</name>
</gene>
<accession>A0A835LRH4</accession>
<protein>
    <recommendedName>
        <fullName evidence="9">Mitochondrial pyruvate carrier</fullName>
    </recommendedName>
</protein>
<keyword evidence="4 9" id="KW-0812">Transmembrane</keyword>
<evidence type="ECO:0000256" key="2">
    <source>
        <dbReference type="ARBA" id="ARBA00006416"/>
    </source>
</evidence>
<comment type="caution">
    <text evidence="9">Lacks conserved residue(s) required for the propagation of feature annotation.</text>
</comment>
<evidence type="ECO:0000313" key="11">
    <source>
        <dbReference type="EMBL" id="KAF9602182.1"/>
    </source>
</evidence>
<reference evidence="11 12" key="1">
    <citation type="submission" date="2020-10" db="EMBL/GenBank/DDBJ databases">
        <title>The Coptis chinensis genome and diversification of protoberbering-type alkaloids.</title>
        <authorList>
            <person name="Wang B."/>
            <person name="Shu S."/>
            <person name="Song C."/>
            <person name="Liu Y."/>
        </authorList>
    </citation>
    <scope>NUCLEOTIDE SEQUENCE [LARGE SCALE GENOMIC DNA]</scope>
    <source>
        <strain evidence="11">HL-2020</strain>
        <tissue evidence="11">Leaf</tissue>
    </source>
</reference>
<comment type="caution">
    <text evidence="11">The sequence shown here is derived from an EMBL/GenBank/DDBJ whole genome shotgun (WGS) entry which is preliminary data.</text>
</comment>
<keyword evidence="6 9" id="KW-1133">Transmembrane helix</keyword>
<feature type="signal peptide" evidence="10">
    <location>
        <begin position="1"/>
        <end position="17"/>
    </location>
</feature>
<evidence type="ECO:0000256" key="9">
    <source>
        <dbReference type="RuleBase" id="RU363100"/>
    </source>
</evidence>
<evidence type="ECO:0000256" key="8">
    <source>
        <dbReference type="ARBA" id="ARBA00023136"/>
    </source>
</evidence>
<evidence type="ECO:0000256" key="6">
    <source>
        <dbReference type="ARBA" id="ARBA00022989"/>
    </source>
</evidence>
<dbReference type="InterPro" id="IPR005336">
    <property type="entry name" value="MPC"/>
</dbReference>
<proteinExistence type="inferred from homology"/>
<keyword evidence="12" id="KW-1185">Reference proteome</keyword>
<dbReference type="OrthoDB" id="1697690at2759"/>
<dbReference type="GO" id="GO:0005743">
    <property type="term" value="C:mitochondrial inner membrane"/>
    <property type="evidence" value="ECO:0007669"/>
    <property type="project" value="UniProtKB-SubCell"/>
</dbReference>
<keyword evidence="8 9" id="KW-0472">Membrane</keyword>
<evidence type="ECO:0000256" key="4">
    <source>
        <dbReference type="ARBA" id="ARBA00022692"/>
    </source>
</evidence>
<comment type="function">
    <text evidence="9">Mediates the uptake of pyruvate into mitochondria.</text>
</comment>
<keyword evidence="7 9" id="KW-0496">Mitochondrion</keyword>
<dbReference type="AlphaFoldDB" id="A0A835LRH4"/>
<dbReference type="Pfam" id="PF03650">
    <property type="entry name" value="MPC"/>
    <property type="match status" value="1"/>
</dbReference>
<keyword evidence="5 9" id="KW-0999">Mitochondrion inner membrane</keyword>
<keyword evidence="10" id="KW-0732">Signal</keyword>
<organism evidence="11 12">
    <name type="scientific">Coptis chinensis</name>
    <dbReference type="NCBI Taxonomy" id="261450"/>
    <lineage>
        <taxon>Eukaryota</taxon>
        <taxon>Viridiplantae</taxon>
        <taxon>Streptophyta</taxon>
        <taxon>Embryophyta</taxon>
        <taxon>Tracheophyta</taxon>
        <taxon>Spermatophyta</taxon>
        <taxon>Magnoliopsida</taxon>
        <taxon>Ranunculales</taxon>
        <taxon>Ranunculaceae</taxon>
        <taxon>Coptidoideae</taxon>
        <taxon>Coptis</taxon>
    </lineage>
</organism>
<evidence type="ECO:0000313" key="12">
    <source>
        <dbReference type="Proteomes" id="UP000631114"/>
    </source>
</evidence>
<evidence type="ECO:0000256" key="3">
    <source>
        <dbReference type="ARBA" id="ARBA00022448"/>
    </source>
</evidence>
<evidence type="ECO:0000256" key="10">
    <source>
        <dbReference type="SAM" id="SignalP"/>
    </source>
</evidence>
<comment type="subcellular location">
    <subcellularLocation>
        <location evidence="1 9">Mitochondrion inner membrane</location>
        <topology evidence="1 9">Multi-pass membrane protein</topology>
    </subcellularLocation>
</comment>
<dbReference type="PANTHER" id="PTHR14154">
    <property type="entry name" value="UPF0041 BRAIN PROTEIN 44-RELATED"/>
    <property type="match status" value="1"/>
</dbReference>
<evidence type="ECO:0000256" key="7">
    <source>
        <dbReference type="ARBA" id="ARBA00023128"/>
    </source>
</evidence>
<name>A0A835LRH4_9MAGN</name>